<dbReference type="AlphaFoldDB" id="A0A831XHZ9"/>
<proteinExistence type="predicted"/>
<comment type="caution">
    <text evidence="1">The sequence shown here is derived from an EMBL/GenBank/DDBJ whole genome shotgun (WGS) entry which is preliminary data.</text>
</comment>
<name>A0A831XHZ9_9DEIN</name>
<accession>A0A831XHZ9</accession>
<protein>
    <submittedName>
        <fullName evidence="1">Peptidylprolyl isomerase</fullName>
    </submittedName>
</protein>
<keyword evidence="1" id="KW-0413">Isomerase</keyword>
<sequence>MKNEANGVVQFVQLELSRREVLELLKLLDDHTYYGWIELEGEFGVAATGEVSEVLRNLYRRLRQQMREVA</sequence>
<evidence type="ECO:0000313" key="1">
    <source>
        <dbReference type="EMBL" id="HEO42655.1"/>
    </source>
</evidence>
<gene>
    <name evidence="1" type="ORF">ENP09_07325</name>
</gene>
<organism evidence="1">
    <name type="scientific">Thermus islandicus</name>
    <dbReference type="NCBI Taxonomy" id="540988"/>
    <lineage>
        <taxon>Bacteria</taxon>
        <taxon>Thermotogati</taxon>
        <taxon>Deinococcota</taxon>
        <taxon>Deinococci</taxon>
        <taxon>Thermales</taxon>
        <taxon>Thermaceae</taxon>
        <taxon>Thermus</taxon>
    </lineage>
</organism>
<dbReference type="GO" id="GO:0016853">
    <property type="term" value="F:isomerase activity"/>
    <property type="evidence" value="ECO:0007669"/>
    <property type="project" value="UniProtKB-KW"/>
</dbReference>
<reference evidence="1" key="1">
    <citation type="journal article" date="2020" name="mSystems">
        <title>Genome- and Community-Level Interaction Insights into Carbon Utilization and Element Cycling Functions of Hydrothermarchaeota in Hydrothermal Sediment.</title>
        <authorList>
            <person name="Zhou Z."/>
            <person name="Liu Y."/>
            <person name="Xu W."/>
            <person name="Pan J."/>
            <person name="Luo Z.H."/>
            <person name="Li M."/>
        </authorList>
    </citation>
    <scope>NUCLEOTIDE SEQUENCE [LARGE SCALE GENOMIC DNA]</scope>
    <source>
        <strain evidence="1">SpSt-189</strain>
    </source>
</reference>
<dbReference type="EMBL" id="DSHZ01000352">
    <property type="protein sequence ID" value="HEO42655.1"/>
    <property type="molecule type" value="Genomic_DNA"/>
</dbReference>